<keyword evidence="1" id="KW-0812">Transmembrane</keyword>
<keyword evidence="1" id="KW-0472">Membrane</keyword>
<gene>
    <name evidence="2" type="ORF">TTHERM_00554450</name>
</gene>
<dbReference type="EMBL" id="GG662828">
    <property type="protein sequence ID" value="EAR88990.1"/>
    <property type="molecule type" value="Genomic_DNA"/>
</dbReference>
<accession>Q22UI0</accession>
<dbReference type="KEGG" id="tet:TTHERM_00554450"/>
<name>Q22UI0_TETTS</name>
<keyword evidence="1" id="KW-1133">Transmembrane helix</keyword>
<dbReference type="Proteomes" id="UP000009168">
    <property type="component" value="Unassembled WGS sequence"/>
</dbReference>
<feature type="transmembrane region" description="Helical" evidence="1">
    <location>
        <begin position="21"/>
        <end position="43"/>
    </location>
</feature>
<protein>
    <submittedName>
        <fullName evidence="2">AMP-binding enzyme family protein</fullName>
    </submittedName>
</protein>
<dbReference type="AlphaFoldDB" id="Q22UI0"/>
<evidence type="ECO:0000313" key="2">
    <source>
        <dbReference type="EMBL" id="EAR88990.1"/>
    </source>
</evidence>
<dbReference type="GeneID" id="7840681"/>
<dbReference type="HOGENOM" id="CLU_013044_1_1_1"/>
<evidence type="ECO:0000256" key="1">
    <source>
        <dbReference type="SAM" id="Phobius"/>
    </source>
</evidence>
<reference evidence="3" key="1">
    <citation type="journal article" date="2006" name="PLoS Biol.">
        <title>Macronuclear genome sequence of the ciliate Tetrahymena thermophila, a model eukaryote.</title>
        <authorList>
            <person name="Eisen J.A."/>
            <person name="Coyne R.S."/>
            <person name="Wu M."/>
            <person name="Wu D."/>
            <person name="Thiagarajan M."/>
            <person name="Wortman J.R."/>
            <person name="Badger J.H."/>
            <person name="Ren Q."/>
            <person name="Amedeo P."/>
            <person name="Jones K.M."/>
            <person name="Tallon L.J."/>
            <person name="Delcher A.L."/>
            <person name="Salzberg S.L."/>
            <person name="Silva J.C."/>
            <person name="Haas B.J."/>
            <person name="Majoros W.H."/>
            <person name="Farzad M."/>
            <person name="Carlton J.M."/>
            <person name="Smith R.K. Jr."/>
            <person name="Garg J."/>
            <person name="Pearlman R.E."/>
            <person name="Karrer K.M."/>
            <person name="Sun L."/>
            <person name="Manning G."/>
            <person name="Elde N.C."/>
            <person name="Turkewitz A.P."/>
            <person name="Asai D.J."/>
            <person name="Wilkes D.E."/>
            <person name="Wang Y."/>
            <person name="Cai H."/>
            <person name="Collins K."/>
            <person name="Stewart B.A."/>
            <person name="Lee S.R."/>
            <person name="Wilamowska K."/>
            <person name="Weinberg Z."/>
            <person name="Ruzzo W.L."/>
            <person name="Wloga D."/>
            <person name="Gaertig J."/>
            <person name="Frankel J."/>
            <person name="Tsao C.-C."/>
            <person name="Gorovsky M.A."/>
            <person name="Keeling P.J."/>
            <person name="Waller R.F."/>
            <person name="Patron N.J."/>
            <person name="Cherry J.M."/>
            <person name="Stover N.A."/>
            <person name="Krieger C.J."/>
            <person name="del Toro C."/>
            <person name="Ryder H.F."/>
            <person name="Williamson S.C."/>
            <person name="Barbeau R.A."/>
            <person name="Hamilton E.P."/>
            <person name="Orias E."/>
        </authorList>
    </citation>
    <scope>NUCLEOTIDE SEQUENCE [LARGE SCALE GENOMIC DNA]</scope>
    <source>
        <strain evidence="3">SB210</strain>
    </source>
</reference>
<sequence length="684" mass="79634">MFSSQFYFKLGENKQIKRGAFAGFILTLSIFLIIFSYFIYLTIQYAINGIDPKYRSQTFVTDDLIQLDLSSDMVGFRFEYQLNKDVALLESQQNKKYIVYQAYLNYQSPTFSMMKRIDIVNCTNPQLDGYYCIDYSQVSNYTLEYSSKGSVKSQVFLLAYGCLDLDHAKKTIPDNCASQKDIDDMVNGKQAALRIKLLSQQYNTTSQKVQQIYRNNFMYSYSNQALWTEFKGQKQTTSVKDGFLIQSEQSFSSLLSYDQINQSYQRSEVLNPHHGIGPYCKFSISLDEVYFQIQIQYPTYPEILAMLNNTFVIVVILGYFGRIIAQKVIKQEFFLLFLQNMYQDTYEQIMQINQIFQKEDGIYFQKNKFKKEIGNKYEELNNQQLIDIPSFVVESKYDEVKEFKEPKIGLKKISDIETDGNNSDYLAKDKIGQSNLIENEKFIHPKSTSPSVLDLPKYLSSKITESLAQVSKLKLKQFVDIDQIKLNEQQNELSQVINSQILDKEKALQFQRESIQKLNKKEINKQFKKKLEVMKNSKVSKNLQKIIFGTKLWQKKQYTNQQDFDVSVKELIESQVEKSLDILQLYQDILFLKKAVMILLSKDQLAAISLVGCSPYFLGKKNLDTSSAQEVSRRNHFEEQFAISLSNELKTKYIQKFLDKCTKDTEISDVDYRILSSVISHQIN</sequence>
<dbReference type="RefSeq" id="XP_001009235.1">
    <property type="nucleotide sequence ID" value="XM_001009235.1"/>
</dbReference>
<organism evidence="2 3">
    <name type="scientific">Tetrahymena thermophila (strain SB210)</name>
    <dbReference type="NCBI Taxonomy" id="312017"/>
    <lineage>
        <taxon>Eukaryota</taxon>
        <taxon>Sar</taxon>
        <taxon>Alveolata</taxon>
        <taxon>Ciliophora</taxon>
        <taxon>Intramacronucleata</taxon>
        <taxon>Oligohymenophorea</taxon>
        <taxon>Hymenostomatida</taxon>
        <taxon>Tetrahymenina</taxon>
        <taxon>Tetrahymenidae</taxon>
        <taxon>Tetrahymena</taxon>
    </lineage>
</organism>
<proteinExistence type="predicted"/>
<dbReference type="InParanoid" id="Q22UI0"/>
<keyword evidence="3" id="KW-1185">Reference proteome</keyword>
<evidence type="ECO:0000313" key="3">
    <source>
        <dbReference type="Proteomes" id="UP000009168"/>
    </source>
</evidence>
<dbReference type="OrthoDB" id="302623at2759"/>